<proteinExistence type="predicted"/>
<feature type="transmembrane region" description="Helical" evidence="1">
    <location>
        <begin position="67"/>
        <end position="85"/>
    </location>
</feature>
<dbReference type="EMBL" id="GGFL01012811">
    <property type="protein sequence ID" value="MBW76989.1"/>
    <property type="molecule type" value="Transcribed_RNA"/>
</dbReference>
<name>A0A2M4DHL6_ANODA</name>
<evidence type="ECO:0000313" key="2">
    <source>
        <dbReference type="EMBL" id="MBW76989.1"/>
    </source>
</evidence>
<accession>A0A2M4DHL6</accession>
<feature type="transmembrane region" description="Helical" evidence="1">
    <location>
        <begin position="42"/>
        <end position="61"/>
    </location>
</feature>
<keyword evidence="1" id="KW-0812">Transmembrane</keyword>
<reference evidence="2" key="1">
    <citation type="submission" date="2018-01" db="EMBL/GenBank/DDBJ databases">
        <title>An insight into the sialome of Amazonian anophelines.</title>
        <authorList>
            <person name="Ribeiro J.M."/>
            <person name="Scarpassa V."/>
            <person name="Calvo E."/>
        </authorList>
    </citation>
    <scope>NUCLEOTIDE SEQUENCE</scope>
</reference>
<keyword evidence="1" id="KW-0472">Membrane</keyword>
<evidence type="ECO:0000256" key="1">
    <source>
        <dbReference type="SAM" id="Phobius"/>
    </source>
</evidence>
<keyword evidence="1" id="KW-1133">Transmembrane helix</keyword>
<dbReference type="AlphaFoldDB" id="A0A2M4DHL6"/>
<protein>
    <submittedName>
        <fullName evidence="2">Uncharacterized protein</fullName>
    </submittedName>
</protein>
<organism evidence="2">
    <name type="scientific">Anopheles darlingi</name>
    <name type="common">Mosquito</name>
    <dbReference type="NCBI Taxonomy" id="43151"/>
    <lineage>
        <taxon>Eukaryota</taxon>
        <taxon>Metazoa</taxon>
        <taxon>Ecdysozoa</taxon>
        <taxon>Arthropoda</taxon>
        <taxon>Hexapoda</taxon>
        <taxon>Insecta</taxon>
        <taxon>Pterygota</taxon>
        <taxon>Neoptera</taxon>
        <taxon>Endopterygota</taxon>
        <taxon>Diptera</taxon>
        <taxon>Nematocera</taxon>
        <taxon>Culicoidea</taxon>
        <taxon>Culicidae</taxon>
        <taxon>Anophelinae</taxon>
        <taxon>Anopheles</taxon>
    </lineage>
</organism>
<sequence length="86" mass="9816">MCVCVYAFQMFTLMLNGIHVIRTNGDQAICCSGRSLMFSTRVHVLLGMVWFHFVSIIGVNYDCSRLGIVNCTFVLWIFCGIFLFFS</sequence>